<gene>
    <name evidence="3" type="ORF">VaNZ11_011984</name>
</gene>
<dbReference type="SMART" id="SM00256">
    <property type="entry name" value="FBOX"/>
    <property type="match status" value="1"/>
</dbReference>
<protein>
    <recommendedName>
        <fullName evidence="2">F-box domain-containing protein</fullName>
    </recommendedName>
</protein>
<sequence length="241" mass="24995">MSSPPQSYGLGQVGDPPSAAACQALQVLPTHLLEEVLLRLDCSSLASSCAVSRGLRAAASSGTLWTAQLHREFGLEVNTTSRQRQPLPGCQPLQLPQPQPQPQPQSVASSGHPPFGECHSGATPSSSGLRGRLHKAPQGAAEAAMAGDSKAAAAATAGAATSGSPAGTRTSWDGNRPPKQRDGAAALQPRPSAPAADESASALFRRLVESPLARHLLHVRRFHALVAAVTSWTVRIRLIDP</sequence>
<dbReference type="InterPro" id="IPR036047">
    <property type="entry name" value="F-box-like_dom_sf"/>
</dbReference>
<evidence type="ECO:0000259" key="2">
    <source>
        <dbReference type="PROSITE" id="PS50181"/>
    </source>
</evidence>
<reference evidence="3 4" key="1">
    <citation type="journal article" date="2023" name="IScience">
        <title>Expanded male sex-determining region conserved during the evolution of homothallism in the green alga Volvox.</title>
        <authorList>
            <person name="Yamamoto K."/>
            <person name="Matsuzaki R."/>
            <person name="Mahakham W."/>
            <person name="Heman W."/>
            <person name="Sekimoto H."/>
            <person name="Kawachi M."/>
            <person name="Minakuchi Y."/>
            <person name="Toyoda A."/>
            <person name="Nozaki H."/>
        </authorList>
    </citation>
    <scope>NUCLEOTIDE SEQUENCE [LARGE SCALE GENOMIC DNA]</scope>
    <source>
        <strain evidence="3 4">NIES-4468</strain>
    </source>
</reference>
<evidence type="ECO:0000256" key="1">
    <source>
        <dbReference type="SAM" id="MobiDB-lite"/>
    </source>
</evidence>
<comment type="caution">
    <text evidence="3">The sequence shown here is derived from an EMBL/GenBank/DDBJ whole genome shotgun (WGS) entry which is preliminary data.</text>
</comment>
<dbReference type="Proteomes" id="UP001165090">
    <property type="component" value="Unassembled WGS sequence"/>
</dbReference>
<feature type="non-terminal residue" evidence="3">
    <location>
        <position position="241"/>
    </location>
</feature>
<evidence type="ECO:0000313" key="4">
    <source>
        <dbReference type="Proteomes" id="UP001165090"/>
    </source>
</evidence>
<feature type="compositionally biased region" description="Low complexity" evidence="1">
    <location>
        <begin position="139"/>
        <end position="171"/>
    </location>
</feature>
<feature type="domain" description="F-box" evidence="2">
    <location>
        <begin position="22"/>
        <end position="68"/>
    </location>
</feature>
<proteinExistence type="predicted"/>
<keyword evidence="4" id="KW-1185">Reference proteome</keyword>
<name>A0ABQ5SEV5_9CHLO</name>
<dbReference type="Pfam" id="PF12937">
    <property type="entry name" value="F-box-like"/>
    <property type="match status" value="1"/>
</dbReference>
<dbReference type="SUPFAM" id="SSF81383">
    <property type="entry name" value="F-box domain"/>
    <property type="match status" value="1"/>
</dbReference>
<dbReference type="EMBL" id="BSDZ01000078">
    <property type="protein sequence ID" value="GLI67716.1"/>
    <property type="molecule type" value="Genomic_DNA"/>
</dbReference>
<dbReference type="PROSITE" id="PS50181">
    <property type="entry name" value="FBOX"/>
    <property type="match status" value="1"/>
</dbReference>
<feature type="compositionally biased region" description="Low complexity" evidence="1">
    <location>
        <begin position="85"/>
        <end position="94"/>
    </location>
</feature>
<accession>A0ABQ5SEV5</accession>
<evidence type="ECO:0000313" key="3">
    <source>
        <dbReference type="EMBL" id="GLI67716.1"/>
    </source>
</evidence>
<organism evidence="3 4">
    <name type="scientific">Volvox africanus</name>
    <dbReference type="NCBI Taxonomy" id="51714"/>
    <lineage>
        <taxon>Eukaryota</taxon>
        <taxon>Viridiplantae</taxon>
        <taxon>Chlorophyta</taxon>
        <taxon>core chlorophytes</taxon>
        <taxon>Chlorophyceae</taxon>
        <taxon>CS clade</taxon>
        <taxon>Chlamydomonadales</taxon>
        <taxon>Volvocaceae</taxon>
        <taxon>Volvox</taxon>
    </lineage>
</organism>
<feature type="region of interest" description="Disordered" evidence="1">
    <location>
        <begin position="78"/>
        <end position="197"/>
    </location>
</feature>
<dbReference type="InterPro" id="IPR001810">
    <property type="entry name" value="F-box_dom"/>
</dbReference>
<dbReference type="Gene3D" id="1.20.1280.50">
    <property type="match status" value="1"/>
</dbReference>